<evidence type="ECO:0000256" key="1">
    <source>
        <dbReference type="ARBA" id="ARBA00009740"/>
    </source>
</evidence>
<dbReference type="PANTHER" id="PTHR31360">
    <property type="match status" value="1"/>
</dbReference>
<name>A0AAW0D5X3_9AGAR</name>
<dbReference type="PANTHER" id="PTHR31360:SF0">
    <property type="entry name" value="OIL BODY-ASSOCIATED PROTEIN 1B"/>
    <property type="match status" value="1"/>
</dbReference>
<comment type="similarity">
    <text evidence="1">Belongs to the OBAP family.</text>
</comment>
<protein>
    <submittedName>
        <fullName evidence="2">DUF1264-domain-containing protein</fullName>
    </submittedName>
</protein>
<evidence type="ECO:0000313" key="3">
    <source>
        <dbReference type="Proteomes" id="UP001362999"/>
    </source>
</evidence>
<dbReference type="EMBL" id="JAWWNJ010000009">
    <property type="protein sequence ID" value="KAK7048210.1"/>
    <property type="molecule type" value="Genomic_DNA"/>
</dbReference>
<accession>A0AAW0D5X3</accession>
<reference evidence="2 3" key="1">
    <citation type="journal article" date="2024" name="J Genomics">
        <title>Draft genome sequencing and assembly of Favolaschia claudopus CIRM-BRFM 2984 isolated from oak limbs.</title>
        <authorList>
            <person name="Navarro D."/>
            <person name="Drula E."/>
            <person name="Chaduli D."/>
            <person name="Cazenave R."/>
            <person name="Ahrendt S."/>
            <person name="Wang J."/>
            <person name="Lipzen A."/>
            <person name="Daum C."/>
            <person name="Barry K."/>
            <person name="Grigoriev I.V."/>
            <person name="Favel A."/>
            <person name="Rosso M.N."/>
            <person name="Martin F."/>
        </authorList>
    </citation>
    <scope>NUCLEOTIDE SEQUENCE [LARGE SCALE GENOMIC DNA]</scope>
    <source>
        <strain evidence="2 3">CIRM-BRFM 2984</strain>
    </source>
</reference>
<comment type="caution">
    <text evidence="2">The sequence shown here is derived from an EMBL/GenBank/DDBJ whole genome shotgun (WGS) entry which is preliminary data.</text>
</comment>
<organism evidence="2 3">
    <name type="scientific">Favolaschia claudopus</name>
    <dbReference type="NCBI Taxonomy" id="2862362"/>
    <lineage>
        <taxon>Eukaryota</taxon>
        <taxon>Fungi</taxon>
        <taxon>Dikarya</taxon>
        <taxon>Basidiomycota</taxon>
        <taxon>Agaricomycotina</taxon>
        <taxon>Agaricomycetes</taxon>
        <taxon>Agaricomycetidae</taxon>
        <taxon>Agaricales</taxon>
        <taxon>Marasmiineae</taxon>
        <taxon>Mycenaceae</taxon>
        <taxon>Favolaschia</taxon>
    </lineage>
</organism>
<dbReference type="AlphaFoldDB" id="A0AAW0D5X3"/>
<dbReference type="Proteomes" id="UP001362999">
    <property type="component" value="Unassembled WGS sequence"/>
</dbReference>
<gene>
    <name evidence="2" type="ORF">R3P38DRAFT_2868009</name>
</gene>
<keyword evidence="3" id="KW-1185">Reference proteome</keyword>
<dbReference type="Pfam" id="PF06884">
    <property type="entry name" value="DUF1264"/>
    <property type="match status" value="1"/>
</dbReference>
<dbReference type="InterPro" id="IPR010686">
    <property type="entry name" value="OBAP-like"/>
</dbReference>
<proteinExistence type="inferred from homology"/>
<sequence length="217" mass="24628">MIPAAKQDTKGTPGDPLTTKSTILETGASLVQDFEPVKQICAHLNAFHVYASDRQRFVETNHYCAHLTEDVRQCILYDGTGPDARLIGIEYMITPKLYETLSSEERPLWHSHVFEVKSGMLVMPSILSSAWEAAEKKEMEDVITLYGKTYHLWKTDRDPLPLGQPELMMSFTRDGQFDFETHVGERDARFGIDYRQKQKAREDIAVPVIHPDADSGL</sequence>
<evidence type="ECO:0000313" key="2">
    <source>
        <dbReference type="EMBL" id="KAK7048210.1"/>
    </source>
</evidence>